<reference evidence="1" key="2">
    <citation type="submission" date="2018-07" db="EMBL/GenBank/DDBJ databases">
        <authorList>
            <person name="Mckenzie S.K."/>
            <person name="Kronauer D.J.C."/>
        </authorList>
    </citation>
    <scope>NUCLEOTIDE SEQUENCE</scope>
    <source>
        <strain evidence="1">Clonal line C1</strain>
    </source>
</reference>
<gene>
    <name evidence="1" type="ORF">DMN91_007923</name>
</gene>
<dbReference type="Proteomes" id="UP000279307">
    <property type="component" value="Chromosome 8"/>
</dbReference>
<evidence type="ECO:0000313" key="1">
    <source>
        <dbReference type="EMBL" id="RLU19366.1"/>
    </source>
</evidence>
<comment type="caution">
    <text evidence="1">The sequence shown here is derived from an EMBL/GenBank/DDBJ whole genome shotgun (WGS) entry which is preliminary data.</text>
</comment>
<protein>
    <submittedName>
        <fullName evidence="1">Uncharacterized protein</fullName>
    </submittedName>
</protein>
<name>A0A3L8DGC8_OOCBI</name>
<proteinExistence type="predicted"/>
<sequence length="140" mass="17149">SYLADSFHHYQTRHNLTTTYRRPLPLRRGAAVTARCPQQRHQDHPRAKRRNERWKWYRERRPALCEDFTESVESPWNFGRGRARVTVYKPFRDNCKFHFIDAVYGLTTKRRKLKRKREAEGERDRACRECKHDEMQKREC</sequence>
<dbReference type="EMBL" id="QOIP01000008">
    <property type="protein sequence ID" value="RLU19366.1"/>
    <property type="molecule type" value="Genomic_DNA"/>
</dbReference>
<dbReference type="AlphaFoldDB" id="A0A3L8DGC8"/>
<reference evidence="1" key="1">
    <citation type="journal article" date="2018" name="Genome Res.">
        <title>The genomic architecture and molecular evolution of ant odorant receptors.</title>
        <authorList>
            <person name="McKenzie S.K."/>
            <person name="Kronauer D.J.C."/>
        </authorList>
    </citation>
    <scope>NUCLEOTIDE SEQUENCE [LARGE SCALE GENOMIC DNA]</scope>
    <source>
        <strain evidence="1">Clonal line C1</strain>
    </source>
</reference>
<feature type="non-terminal residue" evidence="1">
    <location>
        <position position="1"/>
    </location>
</feature>
<accession>A0A3L8DGC8</accession>
<organism evidence="1">
    <name type="scientific">Ooceraea biroi</name>
    <name type="common">Clonal raider ant</name>
    <name type="synonym">Cerapachys biroi</name>
    <dbReference type="NCBI Taxonomy" id="2015173"/>
    <lineage>
        <taxon>Eukaryota</taxon>
        <taxon>Metazoa</taxon>
        <taxon>Ecdysozoa</taxon>
        <taxon>Arthropoda</taxon>
        <taxon>Hexapoda</taxon>
        <taxon>Insecta</taxon>
        <taxon>Pterygota</taxon>
        <taxon>Neoptera</taxon>
        <taxon>Endopterygota</taxon>
        <taxon>Hymenoptera</taxon>
        <taxon>Apocrita</taxon>
        <taxon>Aculeata</taxon>
        <taxon>Formicoidea</taxon>
        <taxon>Formicidae</taxon>
        <taxon>Dorylinae</taxon>
        <taxon>Ooceraea</taxon>
    </lineage>
</organism>